<dbReference type="GO" id="GO:0006313">
    <property type="term" value="P:DNA transposition"/>
    <property type="evidence" value="ECO:0007669"/>
    <property type="project" value="InterPro"/>
</dbReference>
<gene>
    <name evidence="2" type="ORF">A3J61_02095</name>
</gene>
<dbReference type="EMBL" id="MFUC01000009">
    <property type="protein sequence ID" value="OGI72257.1"/>
    <property type="molecule type" value="Genomic_DNA"/>
</dbReference>
<evidence type="ECO:0000313" key="2">
    <source>
        <dbReference type="EMBL" id="OGI72257.1"/>
    </source>
</evidence>
<dbReference type="PANTHER" id="PTHR34322">
    <property type="entry name" value="TRANSPOSASE, Y1_TNP DOMAIN-CONTAINING"/>
    <property type="match status" value="1"/>
</dbReference>
<dbReference type="SUPFAM" id="SSF143422">
    <property type="entry name" value="Transposase IS200-like"/>
    <property type="match status" value="1"/>
</dbReference>
<comment type="caution">
    <text evidence="2">The sequence shown here is derived from an EMBL/GenBank/DDBJ whole genome shotgun (WGS) entry which is preliminary data.</text>
</comment>
<organism evidence="2 3">
    <name type="scientific">Candidatus Nomurabacteria bacterium RIFCSPHIGHO2_02_FULL_38_15</name>
    <dbReference type="NCBI Taxonomy" id="1801752"/>
    <lineage>
        <taxon>Bacteria</taxon>
        <taxon>Candidatus Nomuraibacteriota</taxon>
    </lineage>
</organism>
<dbReference type="InterPro" id="IPR002686">
    <property type="entry name" value="Transposase_17"/>
</dbReference>
<proteinExistence type="predicted"/>
<dbReference type="GO" id="GO:0004803">
    <property type="term" value="F:transposase activity"/>
    <property type="evidence" value="ECO:0007669"/>
    <property type="project" value="InterPro"/>
</dbReference>
<name>A0A1F6VRD2_9BACT</name>
<dbReference type="Proteomes" id="UP000179686">
    <property type="component" value="Unassembled WGS sequence"/>
</dbReference>
<accession>A0A1F6VRD2</accession>
<evidence type="ECO:0000313" key="3">
    <source>
        <dbReference type="Proteomes" id="UP000179686"/>
    </source>
</evidence>
<dbReference type="InterPro" id="IPR036515">
    <property type="entry name" value="Transposase_17_sf"/>
</dbReference>
<dbReference type="PANTHER" id="PTHR34322:SF2">
    <property type="entry name" value="TRANSPOSASE IS200-LIKE DOMAIN-CONTAINING PROTEIN"/>
    <property type="match status" value="1"/>
</dbReference>
<dbReference type="Pfam" id="PF01797">
    <property type="entry name" value="Y1_Tnp"/>
    <property type="match status" value="1"/>
</dbReference>
<protein>
    <recommendedName>
        <fullName evidence="1">Transposase IS200-like domain-containing protein</fullName>
    </recommendedName>
</protein>
<dbReference type="GO" id="GO:0003677">
    <property type="term" value="F:DNA binding"/>
    <property type="evidence" value="ECO:0007669"/>
    <property type="project" value="InterPro"/>
</dbReference>
<feature type="domain" description="Transposase IS200-like" evidence="1">
    <location>
        <begin position="9"/>
        <end position="144"/>
    </location>
</feature>
<dbReference type="SMART" id="SM01321">
    <property type="entry name" value="Y1_Tnp"/>
    <property type="match status" value="1"/>
</dbReference>
<dbReference type="AlphaFoldDB" id="A0A1F6VRD2"/>
<evidence type="ECO:0000259" key="1">
    <source>
        <dbReference type="SMART" id="SM01321"/>
    </source>
</evidence>
<reference evidence="2 3" key="1">
    <citation type="journal article" date="2016" name="Nat. Commun.">
        <title>Thousands of microbial genomes shed light on interconnected biogeochemical processes in an aquifer system.</title>
        <authorList>
            <person name="Anantharaman K."/>
            <person name="Brown C.T."/>
            <person name="Hug L.A."/>
            <person name="Sharon I."/>
            <person name="Castelle C.J."/>
            <person name="Probst A.J."/>
            <person name="Thomas B.C."/>
            <person name="Singh A."/>
            <person name="Wilkins M.J."/>
            <person name="Karaoz U."/>
            <person name="Brodie E.L."/>
            <person name="Williams K.H."/>
            <person name="Hubbard S.S."/>
            <person name="Banfield J.F."/>
        </authorList>
    </citation>
    <scope>NUCLEOTIDE SEQUENCE [LARGE SCALE GENOMIC DNA]</scope>
</reference>
<dbReference type="Gene3D" id="3.30.70.1290">
    <property type="entry name" value="Transposase IS200-like"/>
    <property type="match status" value="1"/>
</dbReference>
<dbReference type="STRING" id="1801752.A3J61_02095"/>
<sequence length="219" mass="26167">MSIRKVTFAFDEYYHVYNRGNSKQKIFHDKQDYEHFVLLLLILNNDKNLELRNLSKDFLVDLNNVNSLVSIGAYVLMPNHFHILLTEKIDGGISKFMQKVSTAYVMYYNKKYTRTGSLFEGKFKSQHLDTDNYLKYIFSYIHLNPIKLIDKNWKEEGIKNKSTTLIYLEGYQYSSYMDYLGIERLQNKILNKFDFPDYFPSTKLFSKEVFTWLSFKDSY</sequence>